<feature type="region of interest" description="Disordered" evidence="1">
    <location>
        <begin position="840"/>
        <end position="866"/>
    </location>
</feature>
<feature type="compositionally biased region" description="Pro residues" evidence="1">
    <location>
        <begin position="1499"/>
        <end position="1509"/>
    </location>
</feature>
<feature type="region of interest" description="Disordered" evidence="1">
    <location>
        <begin position="1151"/>
        <end position="1569"/>
    </location>
</feature>
<feature type="region of interest" description="Disordered" evidence="1">
    <location>
        <begin position="136"/>
        <end position="198"/>
    </location>
</feature>
<feature type="region of interest" description="Disordered" evidence="1">
    <location>
        <begin position="211"/>
        <end position="256"/>
    </location>
</feature>
<dbReference type="InterPro" id="IPR036514">
    <property type="entry name" value="SGNH_hydro_sf"/>
</dbReference>
<organism evidence="2 3">
    <name type="scientific">Knipowitschia caucasica</name>
    <name type="common">Caucasian dwarf goby</name>
    <name type="synonym">Pomatoschistus caucasicus</name>
    <dbReference type="NCBI Taxonomy" id="637954"/>
    <lineage>
        <taxon>Eukaryota</taxon>
        <taxon>Metazoa</taxon>
        <taxon>Chordata</taxon>
        <taxon>Craniata</taxon>
        <taxon>Vertebrata</taxon>
        <taxon>Euteleostomi</taxon>
        <taxon>Actinopterygii</taxon>
        <taxon>Neopterygii</taxon>
        <taxon>Teleostei</taxon>
        <taxon>Neoteleostei</taxon>
        <taxon>Acanthomorphata</taxon>
        <taxon>Gobiaria</taxon>
        <taxon>Gobiiformes</taxon>
        <taxon>Gobioidei</taxon>
        <taxon>Gobiidae</taxon>
        <taxon>Gobiinae</taxon>
        <taxon>Knipowitschia</taxon>
    </lineage>
</organism>
<reference evidence="2 3" key="1">
    <citation type="submission" date="2024-04" db="EMBL/GenBank/DDBJ databases">
        <authorList>
            <person name="Waldvogel A.-M."/>
            <person name="Schoenle A."/>
        </authorList>
    </citation>
    <scope>NUCLEOTIDE SEQUENCE [LARGE SCALE GENOMIC DNA]</scope>
</reference>
<feature type="compositionally biased region" description="Basic and acidic residues" evidence="1">
    <location>
        <begin position="1273"/>
        <end position="1326"/>
    </location>
</feature>
<accession>A0AAV2J2X9</accession>
<feature type="compositionally biased region" description="Polar residues" evidence="1">
    <location>
        <begin position="1616"/>
        <end position="1626"/>
    </location>
</feature>
<protein>
    <submittedName>
        <fullName evidence="2">Uncharacterized protein</fullName>
    </submittedName>
</protein>
<dbReference type="EMBL" id="OZ035823">
    <property type="protein sequence ID" value="CAL1569694.1"/>
    <property type="molecule type" value="Genomic_DNA"/>
</dbReference>
<dbReference type="PANTHER" id="PTHR12913:SF3">
    <property type="entry name" value="SI:DKEYP-121D4.3"/>
    <property type="match status" value="1"/>
</dbReference>
<feature type="compositionally biased region" description="Basic and acidic residues" evidence="1">
    <location>
        <begin position="1173"/>
        <end position="1191"/>
    </location>
</feature>
<feature type="compositionally biased region" description="Low complexity" evidence="1">
    <location>
        <begin position="366"/>
        <end position="382"/>
    </location>
</feature>
<dbReference type="CDD" id="cd00229">
    <property type="entry name" value="SGNH_hydrolase"/>
    <property type="match status" value="1"/>
</dbReference>
<feature type="compositionally biased region" description="Basic and acidic residues" evidence="1">
    <location>
        <begin position="1154"/>
        <end position="1164"/>
    </location>
</feature>
<dbReference type="Gene3D" id="3.40.50.1110">
    <property type="entry name" value="SGNH hydrolase"/>
    <property type="match status" value="1"/>
</dbReference>
<feature type="region of interest" description="Disordered" evidence="1">
    <location>
        <begin position="1666"/>
        <end position="1829"/>
    </location>
</feature>
<sequence>MGAEPALDTVVWFPVRSNSKFFLSLLPIDGGKLQQEDPTAAIEKRREVVIRGLIEYMGEKPGDLISDLQSLEETEDTRQNIAYPVKIVKVGDTVCSLHFHSGKPAYEMLENHPDWTPSLLLKATNCISPSNFPLMDPRGPPRGPDWRPPPGWGPHPEWGPPPGGWGPHEPPHAGYWGPHGPPPDWGPERPPGWIPDPHDWDCRREDEWRRFGAHGPPELPLQGTWEDGSPGPWDRPHGPPGPWDRPPGPWGPEPPPMCPPPGVAHSDMLPPPVPPHIGVPHPGIAPPGVPPMRPPLDVPPPGLPPPGLPPPIGMPPPDIPPHYGFPGVPPGPWSGVGAPEADAEKPIWLKALLSAPTGFDSKPAEETTVPKTPTPETEPVTKAPKKVHKFIGLLEKRPVIQPLPGRSLGTLCYIGPVYGQIQRDDKMKFTFQRSSYLGGNKALTEGVTVHFTAVMDENKQIATDIKVPPGGTEVVDPEIFEAVVSQPIKEAQGSDRQSCGQVNVTLGNLLTNLSFEKKDSRVTLVKDDRVLINILTDLVTSKRRATNIRLKIPETFTHTGETREKGKILTIKDKTGTIKCESHDELIFDITENLSETGFTEEDVNEEVEFTVIKRSEGERAIRIRRVSEPLLFTLTSLAEEEAEEEEDQQQQLEDLSDKPLQMIADIPLSNFKLDAELYEGVVSQPIIEPTHLKPGYPGQIHAMIGVCKTNVTFNHRDCGVTLLKYDQVLLNLLINTTNRKRRAANIKPKIPFTFTHTKEKREMGVMKSLNALEGVLTTEEHGDLLFDKRENFSDTEFNDDDLNTEVEFTMIEVKSKKRAIRLSRTNRISYVMELKKRQEQEELRRQKEEKRKAEEESRLEAERRKKEEVAAALAAARDKMTPIGFMMRGVDPDESISKDRFNGTVLKVIRDAPKEVKTEPEEPGTEPKPEPEPAQNGEPKTPEVKVKVEKEDPEESKEAPKEEPKEELIDKPKDETKAEEVKQDKEKKDVIGPETGLLVMTVDGQMKNLTFTRSDLLTRATMLVGDKVRFNIATRQKSAQERAAYVEILPDSFEESAEERHNGIVIEFDEHVGLIKCNQNPNLLFRQTEVIEKKSLELNEKVEFSINITTEGVEQAIRIKRYTESMFLPVKKLSGVGGSKNKPMTIKLSMQSEEERKKAEAQKLKAVVKNLRTQDKGSSKEKSPEKDRYGRVVVKPRYNKDQAKKRSKSRSRSRDRSKKRSRSRERSKRRSSSSSKSRSRSRERSREKGKGQSRERSRRRSRDRNEHRRRREASPRSRREASPRSRREASPRSRREASPRPRREASPRPPRHVDDELARKKRELEELNEMIAYKKAMADPRVIDPRGLDPRGLDPRGLDPRGLDPRGLDPRDLDPRGHDPRVLDLHRPDPRDMGPRSLNQGGKTCFDYDHGRTVPVKEFQPPPPRPYGDPHYDRDHDMYRDRRYGDPYLDRYNDPYYDRPPYGPPSFEERPYPEPSRRYTDPYNVYDAPPESRYRDPNYPPPPDPAYPRDPYSRPPLNRSPPPQEIVTSSGPPFRPPSPEESPPKSPRKLQSPPPAVEKPPVEKPPLARFLDMLHKKQNTPDRFISKPQDDLLPHERALKEGATGFSQIVGLASSKLTQPIKSTSPPQPIKPTAEPEKAEPYDKIQSLLRTIGVKFSPDDMTKLRAQAGIIPSGSKESSLERDTRHASSSRTGSMDHLHSPSPARAASLEPARKPANEYESFLDQQELEALQKAQQMQSLTRTISEGTPPPKPPPGPPPAQFQRPPVPDSWDVQASQSPSNPNSQASSGDGASKMSHAATPGAPLKRAASQGPPGPPPGPPPKRPYGQAPLISVLTLLAQGGQGAAGPQAPQAPISSTVARCLQVIETVKTLAQPAAKPAKFVQFNLPSESTPQATMESEEDIKNAQQEKLDLYNQRFLEKRELRKKKYIESRATKGKGAIAVAPAKPLTVEQRNVWICGHSLIYWAESRAKSPEVGMQLGMDPSRVSLWWRGTQGMTWSQLLPQLHQLKVLWPNPDVLIVHLGGNDLNDSPTDLLTAVRRDLSSIRSIFPRCLLVWSHILPRRVWRHSSDSHEVDLVRSTVNRRIHSVISELGGVSLAHDNIRCGANTGLYRVDGVHLSPKGIDVFNLNLQDLLEKWDQEVNKPQ</sequence>
<feature type="compositionally biased region" description="Low complexity" evidence="1">
    <location>
        <begin position="1729"/>
        <end position="1739"/>
    </location>
</feature>
<feature type="compositionally biased region" description="Pro residues" evidence="1">
    <location>
        <begin position="179"/>
        <end position="194"/>
    </location>
</feature>
<feature type="compositionally biased region" description="Basic residues" evidence="1">
    <location>
        <begin position="1257"/>
        <end position="1272"/>
    </location>
</feature>
<feature type="compositionally biased region" description="Pro residues" evidence="1">
    <location>
        <begin position="1534"/>
        <end position="1546"/>
    </location>
</feature>
<feature type="compositionally biased region" description="Pro residues" evidence="1">
    <location>
        <begin position="1814"/>
        <end position="1825"/>
    </location>
</feature>
<feature type="compositionally biased region" description="Basic and acidic residues" evidence="1">
    <location>
        <begin position="1337"/>
        <end position="1395"/>
    </location>
</feature>
<keyword evidence="3" id="KW-1185">Reference proteome</keyword>
<evidence type="ECO:0000313" key="3">
    <source>
        <dbReference type="Proteomes" id="UP001497482"/>
    </source>
</evidence>
<feature type="region of interest" description="Disordered" evidence="1">
    <location>
        <begin position="1616"/>
        <end position="1643"/>
    </location>
</feature>
<name>A0AAV2J2X9_KNICA</name>
<feature type="compositionally biased region" description="Basic and acidic residues" evidence="1">
    <location>
        <begin position="910"/>
        <end position="932"/>
    </location>
</feature>
<dbReference type="Proteomes" id="UP001497482">
    <property type="component" value="Chromosome 1"/>
</dbReference>
<feature type="compositionally biased region" description="Pro residues" evidence="1">
    <location>
        <begin position="1749"/>
        <end position="1769"/>
    </location>
</feature>
<dbReference type="InterPro" id="IPR012340">
    <property type="entry name" value="NA-bd_OB-fold"/>
</dbReference>
<feature type="compositionally biased region" description="Basic residues" evidence="1">
    <location>
        <begin position="1206"/>
        <end position="1240"/>
    </location>
</feature>
<dbReference type="PANTHER" id="PTHR12913">
    <property type="entry name" value="UNR PROTEIN N-RAS UPSTREAM GENE PROTEIN"/>
    <property type="match status" value="1"/>
</dbReference>
<feature type="compositionally biased region" description="Basic and acidic residues" evidence="1">
    <location>
        <begin position="1241"/>
        <end position="1256"/>
    </location>
</feature>
<feature type="compositionally biased region" description="Pro residues" evidence="1">
    <location>
        <begin position="238"/>
        <end position="256"/>
    </location>
</feature>
<gene>
    <name evidence="2" type="ORF">KC01_LOCUS2091</name>
</gene>
<feature type="compositionally biased region" description="Low complexity" evidence="1">
    <location>
        <begin position="1776"/>
        <end position="1789"/>
    </location>
</feature>
<feature type="compositionally biased region" description="Basic and acidic residues" evidence="1">
    <location>
        <begin position="941"/>
        <end position="990"/>
    </location>
</feature>
<dbReference type="Gene3D" id="2.40.50.140">
    <property type="entry name" value="Nucleic acid-binding proteins"/>
    <property type="match status" value="2"/>
</dbReference>
<proteinExistence type="predicted"/>
<feature type="compositionally biased region" description="Basic and acidic residues" evidence="1">
    <location>
        <begin position="1468"/>
        <end position="1481"/>
    </location>
</feature>
<feature type="region of interest" description="Disordered" evidence="1">
    <location>
        <begin position="910"/>
        <end position="990"/>
    </location>
</feature>
<feature type="compositionally biased region" description="Basic and acidic residues" evidence="1">
    <location>
        <begin position="1429"/>
        <end position="1458"/>
    </location>
</feature>
<feature type="compositionally biased region" description="Pro residues" evidence="1">
    <location>
        <begin position="138"/>
        <end position="164"/>
    </location>
</feature>
<dbReference type="SUPFAM" id="SSF52266">
    <property type="entry name" value="SGNH hydrolase"/>
    <property type="match status" value="1"/>
</dbReference>
<evidence type="ECO:0000313" key="2">
    <source>
        <dbReference type="EMBL" id="CAL1569694.1"/>
    </source>
</evidence>
<feature type="region of interest" description="Disordered" evidence="1">
    <location>
        <begin position="358"/>
        <end position="383"/>
    </location>
</feature>
<evidence type="ECO:0000256" key="1">
    <source>
        <dbReference type="SAM" id="MobiDB-lite"/>
    </source>
</evidence>